<evidence type="ECO:0000313" key="1">
    <source>
        <dbReference type="EMBL" id="GET07165.1"/>
    </source>
</evidence>
<dbReference type="EMBL" id="BLAM01000210">
    <property type="protein sequence ID" value="GET07165.1"/>
    <property type="molecule type" value="Genomic_DNA"/>
</dbReference>
<sequence length="97" mass="11283">MITEETQVLTNNNIFTVNPNQQELIVFNPNTNNQPGQLVVSNNFTQALNEMKNIVTQAKQLLSTNINELDEEDYKQLKDRLKPVQAYKKQFDDTRKK</sequence>
<accession>A0A6F9XPQ6</accession>
<organism evidence="1">
    <name type="scientific">Ligilactobacillus agilis</name>
    <dbReference type="NCBI Taxonomy" id="1601"/>
    <lineage>
        <taxon>Bacteria</taxon>
        <taxon>Bacillati</taxon>
        <taxon>Bacillota</taxon>
        <taxon>Bacilli</taxon>
        <taxon>Lactobacillales</taxon>
        <taxon>Lactobacillaceae</taxon>
        <taxon>Ligilactobacillus</taxon>
    </lineage>
</organism>
<name>A0A6F9XPQ6_9LACO</name>
<dbReference type="Proteomes" id="UP000494265">
    <property type="component" value="Unassembled WGS sequence"/>
</dbReference>
<reference evidence="1" key="1">
    <citation type="submission" date="2019-10" db="EMBL/GenBank/DDBJ databases">
        <title>Lactobacillus agilis SY212 Whole Genome Sequencing Project.</title>
        <authorList>
            <person name="Suzuki S."/>
            <person name="Endo A."/>
            <person name="Maeno S."/>
            <person name="Shiwa Y."/>
            <person name="Matsutani M."/>
            <person name="Kajikawa A."/>
        </authorList>
    </citation>
    <scope>NUCLEOTIDE SEQUENCE</scope>
    <source>
        <strain evidence="1">SY212</strain>
    </source>
</reference>
<comment type="caution">
    <text evidence="1">The sequence shown here is derived from an EMBL/GenBank/DDBJ whole genome shotgun (WGS) entry which is preliminary data.</text>
</comment>
<dbReference type="AlphaFoldDB" id="A0A6F9XPQ6"/>
<gene>
    <name evidence="1" type="ORF">SY212_21950</name>
</gene>
<protein>
    <submittedName>
        <fullName evidence="1">Uncharacterized protein</fullName>
    </submittedName>
</protein>
<proteinExistence type="predicted"/>
<dbReference type="RefSeq" id="WP_172585283.1">
    <property type="nucleotide sequence ID" value="NZ_BLAM01000210.1"/>
</dbReference>